<feature type="compositionally biased region" description="Basic and acidic residues" evidence="1">
    <location>
        <begin position="610"/>
        <end position="639"/>
    </location>
</feature>
<dbReference type="AlphaFoldDB" id="A0A6A6C343"/>
<protein>
    <submittedName>
        <fullName evidence="2">Uncharacterized protein</fullName>
    </submittedName>
</protein>
<feature type="region of interest" description="Disordered" evidence="1">
    <location>
        <begin position="151"/>
        <end position="197"/>
    </location>
</feature>
<reference evidence="2" key="1">
    <citation type="journal article" date="2020" name="Stud. Mycol.">
        <title>101 Dothideomycetes genomes: a test case for predicting lifestyles and emergence of pathogens.</title>
        <authorList>
            <person name="Haridas S."/>
            <person name="Albert R."/>
            <person name="Binder M."/>
            <person name="Bloem J."/>
            <person name="Labutti K."/>
            <person name="Salamov A."/>
            <person name="Andreopoulos B."/>
            <person name="Baker S."/>
            <person name="Barry K."/>
            <person name="Bills G."/>
            <person name="Bluhm B."/>
            <person name="Cannon C."/>
            <person name="Castanera R."/>
            <person name="Culley D."/>
            <person name="Daum C."/>
            <person name="Ezra D."/>
            <person name="Gonzalez J."/>
            <person name="Henrissat B."/>
            <person name="Kuo A."/>
            <person name="Liang C."/>
            <person name="Lipzen A."/>
            <person name="Lutzoni F."/>
            <person name="Magnuson J."/>
            <person name="Mondo S."/>
            <person name="Nolan M."/>
            <person name="Ohm R."/>
            <person name="Pangilinan J."/>
            <person name="Park H.-J."/>
            <person name="Ramirez L."/>
            <person name="Alfaro M."/>
            <person name="Sun H."/>
            <person name="Tritt A."/>
            <person name="Yoshinaga Y."/>
            <person name="Zwiers L.-H."/>
            <person name="Turgeon B."/>
            <person name="Goodwin S."/>
            <person name="Spatafora J."/>
            <person name="Crous P."/>
            <person name="Grigoriev I."/>
        </authorList>
    </citation>
    <scope>NUCLEOTIDE SEQUENCE</scope>
    <source>
        <strain evidence="2">ATCC 36951</strain>
    </source>
</reference>
<dbReference type="GeneID" id="54567678"/>
<dbReference type="EMBL" id="ML993629">
    <property type="protein sequence ID" value="KAF2160159.1"/>
    <property type="molecule type" value="Genomic_DNA"/>
</dbReference>
<feature type="region of interest" description="Disordered" evidence="1">
    <location>
        <begin position="540"/>
        <end position="655"/>
    </location>
</feature>
<evidence type="ECO:0000313" key="2">
    <source>
        <dbReference type="EMBL" id="KAF2160159.1"/>
    </source>
</evidence>
<feature type="region of interest" description="Disordered" evidence="1">
    <location>
        <begin position="475"/>
        <end position="527"/>
    </location>
</feature>
<organism evidence="2 3">
    <name type="scientific">Zasmidium cellare ATCC 36951</name>
    <dbReference type="NCBI Taxonomy" id="1080233"/>
    <lineage>
        <taxon>Eukaryota</taxon>
        <taxon>Fungi</taxon>
        <taxon>Dikarya</taxon>
        <taxon>Ascomycota</taxon>
        <taxon>Pezizomycotina</taxon>
        <taxon>Dothideomycetes</taxon>
        <taxon>Dothideomycetidae</taxon>
        <taxon>Mycosphaerellales</taxon>
        <taxon>Mycosphaerellaceae</taxon>
        <taxon>Zasmidium</taxon>
    </lineage>
</organism>
<gene>
    <name evidence="2" type="ORF">M409DRAFT_60262</name>
</gene>
<feature type="compositionally biased region" description="Basic and acidic residues" evidence="1">
    <location>
        <begin position="181"/>
        <end position="196"/>
    </location>
</feature>
<dbReference type="RefSeq" id="XP_033661048.1">
    <property type="nucleotide sequence ID" value="XM_033814406.1"/>
</dbReference>
<dbReference type="Proteomes" id="UP000799537">
    <property type="component" value="Unassembled WGS sequence"/>
</dbReference>
<proteinExistence type="predicted"/>
<keyword evidence="3" id="KW-1185">Reference proteome</keyword>
<evidence type="ECO:0000313" key="3">
    <source>
        <dbReference type="Proteomes" id="UP000799537"/>
    </source>
</evidence>
<sequence>MSRKRGLDDVFSGPESADDNLSHDDGRATKKAKLDITAELQADQSRIHKPITYHHPILAKLAPILAGGLPADKIRDAIKSELVPASKPKENNTIKLECIHCKEVENYEVKSPPTGKAPWHCTLYLQTSSSAQRTTPLLRILQATGIEGDSCNPSRYDWSPTDANSSELAAQTSPSAGSTTSDKRGSESKPSQDTEVRAGNGRLGFLKYAPPMRFVGDYAKAWSFIAGSAFQNHPLANIFSTFASDKTEVDMEMLKTMTRPQKHQVYACSKSMMNGIDRAMKDLSNVSRNVETNKRIVANYDFAWIERSHLIPEEADEHTRTANTAGLVLQSTPHNDWATKLRVAKVGPIPGVEGTGNFRAWWTFTFSGRKLEDASKWWDMANFRELLKVTSEIDQSSESGAVYFKGDTMKGGYIRVVSEVVSYGVAMAPAEGTMMPESKVFLKACEMRLDRQRHQQYEQDVIASGTSLQDFKSMVENQQAATQSGKAPVASPQAPPSSQLQLEPVSEPEASTTLSEAPTERGEDQDALSLVDPNSAAALAEAQGQHLATPETHQDRRQRLSEPPSWRTGQLQESPPDARCEDLSKDSMSPTPPARGTGFALGLPDLRFSIAHDNKHEDEKQSRKNIEPGSDKKQSRESGRTNLTAKLQEMAWPRS</sequence>
<feature type="compositionally biased region" description="Low complexity" evidence="1">
    <location>
        <begin position="490"/>
        <end position="502"/>
    </location>
</feature>
<feature type="compositionally biased region" description="Polar residues" evidence="1">
    <location>
        <begin position="161"/>
        <end position="180"/>
    </location>
</feature>
<name>A0A6A6C343_ZASCE</name>
<evidence type="ECO:0000256" key="1">
    <source>
        <dbReference type="SAM" id="MobiDB-lite"/>
    </source>
</evidence>
<accession>A0A6A6C343</accession>
<feature type="region of interest" description="Disordered" evidence="1">
    <location>
        <begin position="1"/>
        <end position="27"/>
    </location>
</feature>
<feature type="compositionally biased region" description="Polar residues" evidence="1">
    <location>
        <begin position="475"/>
        <end position="485"/>
    </location>
</feature>
<feature type="compositionally biased region" description="Basic and acidic residues" evidence="1">
    <location>
        <begin position="576"/>
        <end position="585"/>
    </location>
</feature>